<dbReference type="EMBL" id="RPFJ01000011">
    <property type="protein sequence ID" value="RPD96673.1"/>
    <property type="molecule type" value="Genomic_DNA"/>
</dbReference>
<dbReference type="InterPro" id="IPR012373">
    <property type="entry name" value="Ferrdict_sens_TM"/>
</dbReference>
<dbReference type="OrthoDB" id="1097132at2"/>
<evidence type="ECO:0000259" key="2">
    <source>
        <dbReference type="Pfam" id="PF04773"/>
    </source>
</evidence>
<accession>A0A3N4PAX3</accession>
<protein>
    <submittedName>
        <fullName evidence="4">DUF4974 domain-containing protein</fullName>
    </submittedName>
</protein>
<dbReference type="PANTHER" id="PTHR30273">
    <property type="entry name" value="PERIPLASMIC SIGNAL SENSOR AND SIGMA FACTOR ACTIVATOR FECR-RELATED"/>
    <property type="match status" value="1"/>
</dbReference>
<keyword evidence="1" id="KW-0812">Transmembrane</keyword>
<dbReference type="GO" id="GO:0016989">
    <property type="term" value="F:sigma factor antagonist activity"/>
    <property type="evidence" value="ECO:0007669"/>
    <property type="project" value="TreeGrafter"/>
</dbReference>
<evidence type="ECO:0000313" key="5">
    <source>
        <dbReference type="Proteomes" id="UP000270856"/>
    </source>
</evidence>
<dbReference type="Proteomes" id="UP000270856">
    <property type="component" value="Unassembled WGS sequence"/>
</dbReference>
<feature type="transmembrane region" description="Helical" evidence="1">
    <location>
        <begin position="82"/>
        <end position="100"/>
    </location>
</feature>
<dbReference type="InterPro" id="IPR006860">
    <property type="entry name" value="FecR"/>
</dbReference>
<comment type="caution">
    <text evidence="4">The sequence shown here is derived from an EMBL/GenBank/DDBJ whole genome shotgun (WGS) entry which is preliminary data.</text>
</comment>
<feature type="domain" description="FecR protein" evidence="2">
    <location>
        <begin position="112"/>
        <end position="202"/>
    </location>
</feature>
<sequence length="322" mass="37827">MNQVSKNELKCIRYLAQEMSKSEKAVFEIELKIDHELYDTFEKYRMIWEIYPIEKNHLNNKFSSKNNKKNIFFLNNKISKELRFIVVSLVIITSLIGVYYSTKQTVIYSNHITAGNSGYKMILLPDSTKVWLNKNSEIKYPNLFKNTRDVWVFGEVYFDVNHDKNKPFIVHTEHLKINVLGTAFNVNTFTENKTVSLERGNVNIFIKQSSDKLNLHPNEELVFNTESRNITKRNFILKDVLSWKDNSLILDDIPLKTALPKINNYFGTQFYINDKNIANKRITGVFKDKDLSQFINSLEFIMDISIHHLTSNKYIIKTKEDD</sequence>
<dbReference type="Pfam" id="PF16344">
    <property type="entry name" value="FecR_C"/>
    <property type="match status" value="1"/>
</dbReference>
<dbReference type="AlphaFoldDB" id="A0A3N4PAX3"/>
<dbReference type="Gene3D" id="2.60.120.1440">
    <property type="match status" value="1"/>
</dbReference>
<keyword evidence="1" id="KW-0472">Membrane</keyword>
<reference evidence="4 5" key="1">
    <citation type="submission" date="2018-11" db="EMBL/GenBank/DDBJ databases">
        <title>Aureibaculum marinum gen. nov., sp. nov., a member of the family Flavobacteriaceae isolated from the Bohai Sea.</title>
        <authorList>
            <person name="Ji X."/>
        </authorList>
    </citation>
    <scope>NUCLEOTIDE SEQUENCE [LARGE SCALE GENOMIC DNA]</scope>
    <source>
        <strain evidence="4 5">BH-SD17</strain>
    </source>
</reference>
<dbReference type="RefSeq" id="WP_123898054.1">
    <property type="nucleotide sequence ID" value="NZ_RPFJ01000011.1"/>
</dbReference>
<dbReference type="Gene3D" id="3.55.50.30">
    <property type="match status" value="1"/>
</dbReference>
<dbReference type="InterPro" id="IPR032508">
    <property type="entry name" value="FecR_C"/>
</dbReference>
<name>A0A3N4PAX3_9FLAO</name>
<keyword evidence="1" id="KW-1133">Transmembrane helix</keyword>
<dbReference type="PANTHER" id="PTHR30273:SF2">
    <property type="entry name" value="PROTEIN FECR"/>
    <property type="match status" value="1"/>
</dbReference>
<evidence type="ECO:0000259" key="3">
    <source>
        <dbReference type="Pfam" id="PF16344"/>
    </source>
</evidence>
<organism evidence="4 5">
    <name type="scientific">Aureibaculum marinum</name>
    <dbReference type="NCBI Taxonomy" id="2487930"/>
    <lineage>
        <taxon>Bacteria</taxon>
        <taxon>Pseudomonadati</taxon>
        <taxon>Bacteroidota</taxon>
        <taxon>Flavobacteriia</taxon>
        <taxon>Flavobacteriales</taxon>
        <taxon>Flavobacteriaceae</taxon>
        <taxon>Aureibaculum</taxon>
    </lineage>
</organism>
<feature type="domain" description="Protein FecR C-terminal" evidence="3">
    <location>
        <begin position="248"/>
        <end position="316"/>
    </location>
</feature>
<gene>
    <name evidence="4" type="ORF">EGM88_09945</name>
</gene>
<proteinExistence type="predicted"/>
<evidence type="ECO:0000256" key="1">
    <source>
        <dbReference type="SAM" id="Phobius"/>
    </source>
</evidence>
<keyword evidence="5" id="KW-1185">Reference proteome</keyword>
<dbReference type="PIRSF" id="PIRSF018266">
    <property type="entry name" value="FecR"/>
    <property type="match status" value="1"/>
</dbReference>
<evidence type="ECO:0000313" key="4">
    <source>
        <dbReference type="EMBL" id="RPD96673.1"/>
    </source>
</evidence>
<dbReference type="Pfam" id="PF04773">
    <property type="entry name" value="FecR"/>
    <property type="match status" value="1"/>
</dbReference>